<sequence length="1046" mass="117226">MKHIYLLALTLLFFRVSGYAQSSQVTVVQDDSGMKLQVNGKDFMVNGMNWDYFPIGTNFNYSLWKQPDDIIMAALDAEMPMLKNMGVNAVRQYTGVPAKWITYIYEKYGIYTMLNHSFGRYGLTLDGTWVANTEYADPRVRKLLLAEVTQMVTEYRNTPGLLLFLLGNENNYGLFWEGAETENIPIEDRKSTVRATAMYKLFNEATLAMKSIDSSRPIAICNGDLLFLEIIKEECKDIDIFGTNMYRGVSFGDAFERVRRELNKPILFTEFGADAFNAVENREDQESQAFFMVGNWKEIYENAAGLGKAGNSLGGFTFQFSDGWWKTGQTTDLDVHNTEASWANGGYFHDFVQGENNMNEEWFGICAKGPTSPRGLYTLYPRAAYYALKEAHNLNPYLAGMTAENVATHFASIQVIDAAMRARSDQAALAGEQSKLLSVSQLRAEFTTFNTGGYLTTTPESPDPDNVTFPNQQGFDHLQSFFVGVEANPTSNVRANVVMNVLGNVALNPIDEIFYENRGRPLNIQTQAGTQVLESLNRVAIYQAEYTWNHKIFDLKGFYRTGHYHWEYEGDFFGLYPEANYGPNIDIYNALAPSGVEITGKKALKGVKVAFGRELWWGANPAVLVKYQRKLGKSTVTGIFHEDLDDPGQAISSIAIPQPRTRRVTLQTETKLFENLTLQAGGIWGGQPLVGREFQVVRGSEGNYQTYIDQINMADTWGGKVKLTYAAGRINWYAQAAAQGLVANGGGDYTTTFTGWQLKDSGSGNKNLLLTGLTYTMGKWQVAPNFMWQKPLVDPISKEIGGPARPRNILDDPFVVRSNRETIGGELLLSFDPTPGTFMYEWDNDRAEDATLAANFGFVYRHLPTVMDAAIIFPGTGRTPVAADGAPPALDLWEVRSRIVSKVNPRLGFIVNLYGGNGQANGPDPRTVERFGGDVRMIYKTIKVSSHVKFNDWGPFDFHRDFNLTFPLQLMADISTSVGKQEWYILPNTTMGMRFTWRSLDQYSPRYNPAQTVDISGNVVPDPKAIGYPNGNEWEFRTYIHINVGK</sequence>
<keyword evidence="4" id="KW-1185">Reference proteome</keyword>
<dbReference type="Gene3D" id="3.20.20.80">
    <property type="entry name" value="Glycosidases"/>
    <property type="match status" value="1"/>
</dbReference>
<feature type="chain" id="PRO_5047174380" evidence="1">
    <location>
        <begin position="23"/>
        <end position="1046"/>
    </location>
</feature>
<dbReference type="Proteomes" id="UP001201449">
    <property type="component" value="Unassembled WGS sequence"/>
</dbReference>
<dbReference type="Pfam" id="PF02836">
    <property type="entry name" value="Glyco_hydro_2_C"/>
    <property type="match status" value="1"/>
</dbReference>
<keyword evidence="3" id="KW-0378">Hydrolase</keyword>
<organism evidence="3 4">
    <name type="scientific">Mariniradius sediminis</name>
    <dbReference type="NCBI Taxonomy" id="2909237"/>
    <lineage>
        <taxon>Bacteria</taxon>
        <taxon>Pseudomonadati</taxon>
        <taxon>Bacteroidota</taxon>
        <taxon>Cytophagia</taxon>
        <taxon>Cytophagales</taxon>
        <taxon>Cyclobacteriaceae</taxon>
        <taxon>Mariniradius</taxon>
    </lineage>
</organism>
<comment type="caution">
    <text evidence="3">The sequence shown here is derived from an EMBL/GenBank/DDBJ whole genome shotgun (WGS) entry which is preliminary data.</text>
</comment>
<accession>A0ABS9BVJ6</accession>
<dbReference type="InterPro" id="IPR006103">
    <property type="entry name" value="Glyco_hydro_2_cat"/>
</dbReference>
<keyword evidence="1" id="KW-0732">Signal</keyword>
<evidence type="ECO:0000313" key="4">
    <source>
        <dbReference type="Proteomes" id="UP001201449"/>
    </source>
</evidence>
<gene>
    <name evidence="3" type="ORF">L0U89_07620</name>
</gene>
<dbReference type="RefSeq" id="WP_234860993.1">
    <property type="nucleotide sequence ID" value="NZ_JAKEVZ010000005.1"/>
</dbReference>
<protein>
    <submittedName>
        <fullName evidence="3">Glycosidase</fullName>
    </submittedName>
</protein>
<evidence type="ECO:0000313" key="3">
    <source>
        <dbReference type="EMBL" id="MCF1750938.1"/>
    </source>
</evidence>
<dbReference type="InterPro" id="IPR017853">
    <property type="entry name" value="GH"/>
</dbReference>
<feature type="signal peptide" evidence="1">
    <location>
        <begin position="1"/>
        <end position="22"/>
    </location>
</feature>
<evidence type="ECO:0000259" key="2">
    <source>
        <dbReference type="Pfam" id="PF02836"/>
    </source>
</evidence>
<name>A0ABS9BVJ6_9BACT</name>
<keyword evidence="3" id="KW-0326">Glycosidase</keyword>
<evidence type="ECO:0000256" key="1">
    <source>
        <dbReference type="SAM" id="SignalP"/>
    </source>
</evidence>
<feature type="domain" description="Glycoside hydrolase family 2 catalytic" evidence="2">
    <location>
        <begin position="35"/>
        <end position="278"/>
    </location>
</feature>
<proteinExistence type="predicted"/>
<dbReference type="SUPFAM" id="SSF51445">
    <property type="entry name" value="(Trans)glycosidases"/>
    <property type="match status" value="1"/>
</dbReference>
<reference evidence="3 4" key="1">
    <citation type="submission" date="2022-01" db="EMBL/GenBank/DDBJ databases">
        <title>Mariniradius saccharolyticus sp. nov., isolated from sediment of a river.</title>
        <authorList>
            <person name="Liu H."/>
        </authorList>
    </citation>
    <scope>NUCLEOTIDE SEQUENCE [LARGE SCALE GENOMIC DNA]</scope>
    <source>
        <strain evidence="3 4">RY-2</strain>
    </source>
</reference>
<dbReference type="EMBL" id="JAKEVZ010000005">
    <property type="protein sequence ID" value="MCF1750938.1"/>
    <property type="molecule type" value="Genomic_DNA"/>
</dbReference>
<dbReference type="GO" id="GO:0016798">
    <property type="term" value="F:hydrolase activity, acting on glycosyl bonds"/>
    <property type="evidence" value="ECO:0007669"/>
    <property type="project" value="UniProtKB-KW"/>
</dbReference>